<accession>A0A1G9NMX0</accession>
<dbReference type="STRING" id="430522.BFS30_03535"/>
<sequence>MQQEEIDQLLEKKHAGNCTPEEIAFLESWYLQWNKDLPLDLTAEELHEDLLDIKAMNTILPPETKSKKLKQSLLVAASLFLILSTALFFYLQTQTRKNSVYDLALHDINPGGNKASITLANGQKLDLNNLKGGVLIGKSGLAYNDGTDISQMNPASGGTFQQLTLATPKGGQYQITLSDGTRVWLNAASALKFPSSFAGLKERRVELTGEAYFEVNHNAKQPFRVQTASQIAEDLGTSFNINSYTDEASAKTTLIAGAMQVQSLYNHQGKKQPAVVLSPSQQASINPNGIINVRVVNTAETMGWKNGDFVFDGENLKSAMRRIARWYDVEVAYETDAKASSTLILDGLVSRKSKLSEVLKWIETVGDVRFKIEGRRVTVTE</sequence>
<dbReference type="PANTHER" id="PTHR30273:SF2">
    <property type="entry name" value="PROTEIN FECR"/>
    <property type="match status" value="1"/>
</dbReference>
<dbReference type="PANTHER" id="PTHR30273">
    <property type="entry name" value="PERIPLASMIC SIGNAL SENSOR AND SIGMA FACTOR ACTIVATOR FECR-RELATED"/>
    <property type="match status" value="1"/>
</dbReference>
<feature type="transmembrane region" description="Helical" evidence="1">
    <location>
        <begin position="73"/>
        <end position="91"/>
    </location>
</feature>
<dbReference type="InterPro" id="IPR012373">
    <property type="entry name" value="Ferrdict_sens_TM"/>
</dbReference>
<reference evidence="5" key="1">
    <citation type="submission" date="2016-10" db="EMBL/GenBank/DDBJ databases">
        <authorList>
            <person name="Varghese N."/>
            <person name="Submissions S."/>
        </authorList>
    </citation>
    <scope>NUCLEOTIDE SEQUENCE [LARGE SCALE GENOMIC DNA]</scope>
    <source>
        <strain evidence="5">DSM 19110</strain>
    </source>
</reference>
<name>A0A1G9NMX0_9SPHI</name>
<dbReference type="GO" id="GO:0016989">
    <property type="term" value="F:sigma factor antagonist activity"/>
    <property type="evidence" value="ECO:0007669"/>
    <property type="project" value="TreeGrafter"/>
</dbReference>
<dbReference type="InterPro" id="IPR006860">
    <property type="entry name" value="FecR"/>
</dbReference>
<dbReference type="Gene3D" id="2.60.120.1440">
    <property type="match status" value="1"/>
</dbReference>
<dbReference type="InterPro" id="IPR032508">
    <property type="entry name" value="FecR_C"/>
</dbReference>
<evidence type="ECO:0000259" key="3">
    <source>
        <dbReference type="Pfam" id="PF16344"/>
    </source>
</evidence>
<dbReference type="EMBL" id="FNGY01000002">
    <property type="protein sequence ID" value="SDL87387.1"/>
    <property type="molecule type" value="Genomic_DNA"/>
</dbReference>
<dbReference type="AlphaFoldDB" id="A0A1G9NMX0"/>
<organism evidence="4 5">
    <name type="scientific">Pedobacter steynii</name>
    <dbReference type="NCBI Taxonomy" id="430522"/>
    <lineage>
        <taxon>Bacteria</taxon>
        <taxon>Pseudomonadati</taxon>
        <taxon>Bacteroidota</taxon>
        <taxon>Sphingobacteriia</taxon>
        <taxon>Sphingobacteriales</taxon>
        <taxon>Sphingobacteriaceae</taxon>
        <taxon>Pedobacter</taxon>
    </lineage>
</organism>
<evidence type="ECO:0000313" key="5">
    <source>
        <dbReference type="Proteomes" id="UP000183200"/>
    </source>
</evidence>
<evidence type="ECO:0000256" key="1">
    <source>
        <dbReference type="SAM" id="Phobius"/>
    </source>
</evidence>
<dbReference type="Gene3D" id="3.55.50.30">
    <property type="match status" value="1"/>
</dbReference>
<keyword evidence="1" id="KW-0812">Transmembrane</keyword>
<keyword evidence="5" id="KW-1185">Reference proteome</keyword>
<feature type="domain" description="FecR protein" evidence="2">
    <location>
        <begin position="164"/>
        <end position="258"/>
    </location>
</feature>
<proteinExistence type="predicted"/>
<keyword evidence="1" id="KW-0472">Membrane</keyword>
<gene>
    <name evidence="4" type="ORF">SAMN05421820_102370</name>
</gene>
<feature type="domain" description="Protein FecR C-terminal" evidence="3">
    <location>
        <begin position="308"/>
        <end position="379"/>
    </location>
</feature>
<protein>
    <submittedName>
        <fullName evidence="4">FecR protein</fullName>
    </submittedName>
</protein>
<keyword evidence="1" id="KW-1133">Transmembrane helix</keyword>
<dbReference type="Pfam" id="PF04773">
    <property type="entry name" value="FecR"/>
    <property type="match status" value="1"/>
</dbReference>
<dbReference type="Proteomes" id="UP000183200">
    <property type="component" value="Unassembled WGS sequence"/>
</dbReference>
<dbReference type="Pfam" id="PF16344">
    <property type="entry name" value="FecR_C"/>
    <property type="match status" value="1"/>
</dbReference>
<evidence type="ECO:0000313" key="4">
    <source>
        <dbReference type="EMBL" id="SDL87387.1"/>
    </source>
</evidence>
<evidence type="ECO:0000259" key="2">
    <source>
        <dbReference type="Pfam" id="PF04773"/>
    </source>
</evidence>
<dbReference type="PIRSF" id="PIRSF018266">
    <property type="entry name" value="FecR"/>
    <property type="match status" value="1"/>
</dbReference>